<evidence type="ECO:0000313" key="1">
    <source>
        <dbReference type="EMBL" id="UBF22604.1"/>
    </source>
</evidence>
<keyword evidence="2" id="KW-1185">Reference proteome</keyword>
<dbReference type="EMBL" id="MZ334521">
    <property type="protein sequence ID" value="UBF22604.1"/>
    <property type="molecule type" value="Genomic_DNA"/>
</dbReference>
<accession>A0AAE8XYV5</accession>
<dbReference type="Proteomes" id="UP000827232">
    <property type="component" value="Segment"/>
</dbReference>
<gene>
    <name evidence="1" type="ORF">HRTV-25_gp23</name>
</gene>
<protein>
    <submittedName>
        <fullName evidence="1">Tail sheath</fullName>
    </submittedName>
</protein>
<proteinExistence type="predicted"/>
<name>A0AAE8XYV5_9CAUD</name>
<reference evidence="1" key="1">
    <citation type="submission" date="2021-05" db="EMBL/GenBank/DDBJ databases">
        <title>Diversity, taxonomy and evolution of archaeal viruses of the class Caudoviricetes.</title>
        <authorList>
            <person name="Liu Y."/>
            <person name="Demina T.A."/>
            <person name="Roux S."/>
            <person name="Aiewsakun P."/>
            <person name="Kazlauskas D."/>
            <person name="Simmonds P."/>
            <person name="Prangishvili D."/>
            <person name="Oksanen H.M."/>
            <person name="Krupovic M."/>
        </authorList>
    </citation>
    <scope>NUCLEOTIDE SEQUENCE</scope>
    <source>
        <strain evidence="1">HRTV-25/14</strain>
    </source>
</reference>
<evidence type="ECO:0000313" key="2">
    <source>
        <dbReference type="Proteomes" id="UP000827232"/>
    </source>
</evidence>
<organism evidence="1 2">
    <name type="scientific">Halorubrum tailed virus 25</name>
    <dbReference type="NCBI Taxonomy" id="2878006"/>
    <lineage>
        <taxon>Viruses</taxon>
        <taxon>Duplodnaviria</taxon>
        <taxon>Heunggongvirae</taxon>
        <taxon>Uroviricota</taxon>
        <taxon>Caudoviricetes</taxon>
        <taxon>Thumleimavirales</taxon>
        <taxon>Hafunaviridae</taxon>
        <taxon>Laminvirus</taxon>
        <taxon>Laminvirus thailandense</taxon>
        <taxon>Laminvirus HRTV25</taxon>
    </lineage>
</organism>
<sequence>MVTIGSTTLPGVQADVESATSTGVNVGAAAQVGLVGQADLANGTANANEVYEVTTSVKARTWFGDGSPLAKNCIDALTGGAYPVYAVAPEQIEVTNEDLSGLGSTSGTLANSPGPENASEYTFLVDGAVKDAVLTMDDPSTKSPGADEVYVNPVTGDFELDVAPSTSGEVDYSYFDYPSATAALYGERGEVVDLVGLVNENDDVVSDALSVAEEHATRAEFTTVVAGAAPRLDASSFTNSFDTSRLQLLYPSRNAKDESIIGSYLGLRATLGINNSPIWKRLSDQRDLAVTLSKFEQEALVSEKVVPVADESRGARIVEDLTCVADSNAEEDAMRQVLHRLIVDYVTEVVYVASERFIGELHTRAARNALSTIIGGEMDQLLTQNSITDYTVTVEKVDAMTASVDVGIDTIDPLRNILATIAAGEVQQASA</sequence>